<accession>A0ACC1T5B4</accession>
<gene>
    <name evidence="1" type="ORF">NM688_g3569</name>
</gene>
<protein>
    <submittedName>
        <fullName evidence="1">Uncharacterized protein</fullName>
    </submittedName>
</protein>
<evidence type="ECO:0000313" key="1">
    <source>
        <dbReference type="EMBL" id="KAJ3553515.1"/>
    </source>
</evidence>
<comment type="caution">
    <text evidence="1">The sequence shown here is derived from an EMBL/GenBank/DDBJ whole genome shotgun (WGS) entry which is preliminary data.</text>
</comment>
<proteinExistence type="predicted"/>
<reference evidence="1" key="1">
    <citation type="submission" date="2022-07" db="EMBL/GenBank/DDBJ databases">
        <title>Genome Sequence of Phlebia brevispora.</title>
        <authorList>
            <person name="Buettner E."/>
        </authorList>
    </citation>
    <scope>NUCLEOTIDE SEQUENCE</scope>
    <source>
        <strain evidence="1">MPL23</strain>
    </source>
</reference>
<evidence type="ECO:0000313" key="2">
    <source>
        <dbReference type="Proteomes" id="UP001148662"/>
    </source>
</evidence>
<name>A0ACC1T5B4_9APHY</name>
<sequence length="930" mass="105421">MLRTVIQQEYFLFNDDEINCFEYFNELSCYISDDAKYLLVRLCLRKPDRWFHQRDLVSRYRTKLGDKIPEAMEELCSRRRHVQAAQDLQIKVEEEVIDLTSDDIEPFGESSKIEEKPFSLAIPKSYAQTDYATFADDGSRADLGELLDCLNNNDLRDLAADFKIRKTGLKRADLINTLIRYASGQSVLPFTASAKRKGKAPERSQRQTTLDTWVKGNKTTQQPRLRALVMEKLGGVVKLNEDAINLFRRVNIVYFRSTQYPPSILLNAILVRAKRRAFAHYQHKRTSNIWASRDALIAYEAALQLEAHVDELLDGASTVNARSRSRSRTAVMRASLSTSSPTKGEEEDVALSPLKRGKDDDDGFHNVSSADSSMGNESPRERAAREVVGIFRRIYKQWQDLLLDNTSDSKQEDRGLCLDRFHCGHVLTRIVSKGAYALGVLKEYKIELEVLEALLRQQRWRRARRGRWYERTALILMTHMDKTPETYAKAYQWVMLALQDEDTHLIYRPKLLRRLVELEKKLMIPVDPNRVYAKRPKVTEVFIEGERVYYTADLPKNLGQSKMKKVVDDKQQVLSFLLAKGTIKASSPLPDSTSEDKTPILTGKSVWVGRDGEDVTVEQLALEHYNGLGFKGFHCEGRIITTLFGLLFWDIIFAPIDGAFETPYQSAPLDIAEDTFFYSREDIAKERLKVLEDAEEDAISAMVEESYTTHEGQMCIGVRWDMFEKQDVMEIAKCIGGSGLSVICRLLCEDYAGRVAGVPDLIVWNADESSCRFVEVKGPNDRLQENQKASTCCSGARTRADCYLRQLWIDVLLQANIPTEVCHVAEKDSEATKRAGKGKGKSPTVEVSAGAKRKREVSVESEDESGVDYSQLDLEPAAVAGVDQRPQLPTISVDAPVPSTPQKRRLKSVAEVVITTPSPRRRRPTVSPEI</sequence>
<organism evidence="1 2">
    <name type="scientific">Phlebia brevispora</name>
    <dbReference type="NCBI Taxonomy" id="194682"/>
    <lineage>
        <taxon>Eukaryota</taxon>
        <taxon>Fungi</taxon>
        <taxon>Dikarya</taxon>
        <taxon>Basidiomycota</taxon>
        <taxon>Agaricomycotina</taxon>
        <taxon>Agaricomycetes</taxon>
        <taxon>Polyporales</taxon>
        <taxon>Meruliaceae</taxon>
        <taxon>Phlebia</taxon>
    </lineage>
</organism>
<dbReference type="Proteomes" id="UP001148662">
    <property type="component" value="Unassembled WGS sequence"/>
</dbReference>
<keyword evidence="2" id="KW-1185">Reference proteome</keyword>
<dbReference type="EMBL" id="JANHOG010000530">
    <property type="protein sequence ID" value="KAJ3553515.1"/>
    <property type="molecule type" value="Genomic_DNA"/>
</dbReference>